<name>A0A0L0DDF2_THETB</name>
<dbReference type="InterPro" id="IPR029052">
    <property type="entry name" value="Metallo-depent_PP-like"/>
</dbReference>
<evidence type="ECO:0000259" key="4">
    <source>
        <dbReference type="Pfam" id="PF12850"/>
    </source>
</evidence>
<accession>A0A0L0DDF2</accession>
<protein>
    <recommendedName>
        <fullName evidence="2">Vacuolar protein sorting-associated protein 29</fullName>
    </recommendedName>
</protein>
<dbReference type="Pfam" id="PF12850">
    <property type="entry name" value="Metallophos_2"/>
    <property type="match status" value="1"/>
</dbReference>
<dbReference type="SUPFAM" id="SSF56300">
    <property type="entry name" value="Metallo-dependent phosphatases"/>
    <property type="match status" value="1"/>
</dbReference>
<evidence type="ECO:0000256" key="1">
    <source>
        <dbReference type="ARBA" id="ARBA00005945"/>
    </source>
</evidence>
<dbReference type="STRING" id="461836.A0A0L0DDF2"/>
<dbReference type="eggNOG" id="KOG3325">
    <property type="taxonomic scope" value="Eukaryota"/>
</dbReference>
<feature type="compositionally biased region" description="Low complexity" evidence="3">
    <location>
        <begin position="101"/>
        <end position="118"/>
    </location>
</feature>
<sequence>MFVLLVGDFHIPHRAFDIHPKFRELLVPGKIQHVISTGNLTSRDTYDYLRHLASDVTVVKGEFDDNASFPDHKVVTVGNFNIGVVHGHAVVPWGTMRRLPPCSASSTSTSLSPATPTSMRPGSTRAPCSSTRARSPVRTRPSPTRSPPRLSS</sequence>
<keyword evidence="6" id="KW-1185">Reference proteome</keyword>
<dbReference type="PANTHER" id="PTHR11124">
    <property type="entry name" value="VACUOLAR SORTING PROTEIN VPS29"/>
    <property type="match status" value="1"/>
</dbReference>
<dbReference type="EMBL" id="GL349455">
    <property type="protein sequence ID" value="KNC49353.1"/>
    <property type="molecule type" value="Genomic_DNA"/>
</dbReference>
<dbReference type="Proteomes" id="UP000054408">
    <property type="component" value="Unassembled WGS sequence"/>
</dbReference>
<evidence type="ECO:0000313" key="5">
    <source>
        <dbReference type="EMBL" id="KNC49353.1"/>
    </source>
</evidence>
<evidence type="ECO:0000256" key="3">
    <source>
        <dbReference type="SAM" id="MobiDB-lite"/>
    </source>
</evidence>
<feature type="domain" description="Calcineurin-like phosphoesterase" evidence="4">
    <location>
        <begin position="1"/>
        <end position="94"/>
    </location>
</feature>
<dbReference type="InterPro" id="IPR000979">
    <property type="entry name" value="Phosphodiesterase_MJ0936/Vps29"/>
</dbReference>
<reference evidence="5 6" key="1">
    <citation type="submission" date="2010-05" db="EMBL/GenBank/DDBJ databases">
        <title>The Genome Sequence of Thecamonas trahens ATCC 50062.</title>
        <authorList>
            <consortium name="The Broad Institute Genome Sequencing Platform"/>
            <person name="Russ C."/>
            <person name="Cuomo C."/>
            <person name="Shea T."/>
            <person name="Young S.K."/>
            <person name="Zeng Q."/>
            <person name="Koehrsen M."/>
            <person name="Haas B."/>
            <person name="Borodovsky M."/>
            <person name="Guigo R."/>
            <person name="Alvarado L."/>
            <person name="Berlin A."/>
            <person name="Bochicchio J."/>
            <person name="Borenstein D."/>
            <person name="Chapman S."/>
            <person name="Chen Z."/>
            <person name="Freedman E."/>
            <person name="Gellesch M."/>
            <person name="Goldberg J."/>
            <person name="Griggs A."/>
            <person name="Gujja S."/>
            <person name="Heilman E."/>
            <person name="Heiman D."/>
            <person name="Hepburn T."/>
            <person name="Howarth C."/>
            <person name="Jen D."/>
            <person name="Larson L."/>
            <person name="Mehta T."/>
            <person name="Park D."/>
            <person name="Pearson M."/>
            <person name="Roberts A."/>
            <person name="Saif S."/>
            <person name="Shenoy N."/>
            <person name="Sisk P."/>
            <person name="Stolte C."/>
            <person name="Sykes S."/>
            <person name="Thomson T."/>
            <person name="Walk T."/>
            <person name="White J."/>
            <person name="Yandava C."/>
            <person name="Burger G."/>
            <person name="Gray M.W."/>
            <person name="Holland P.W.H."/>
            <person name="King N."/>
            <person name="Lang F.B.F."/>
            <person name="Roger A.J."/>
            <person name="Ruiz-Trillo I."/>
            <person name="Lander E."/>
            <person name="Nusbaum C."/>
        </authorList>
    </citation>
    <scope>NUCLEOTIDE SEQUENCE [LARGE SCALE GENOMIC DNA]</scope>
    <source>
        <strain evidence="5 6">ATCC 50062</strain>
    </source>
</reference>
<dbReference type="AlphaFoldDB" id="A0A0L0DDF2"/>
<dbReference type="Gene3D" id="3.60.21.10">
    <property type="match status" value="1"/>
</dbReference>
<feature type="compositionally biased region" description="Low complexity" evidence="3">
    <location>
        <begin position="129"/>
        <end position="152"/>
    </location>
</feature>
<proteinExistence type="inferred from homology"/>
<dbReference type="GeneID" id="25564781"/>
<organism evidence="5 6">
    <name type="scientific">Thecamonas trahens ATCC 50062</name>
    <dbReference type="NCBI Taxonomy" id="461836"/>
    <lineage>
        <taxon>Eukaryota</taxon>
        <taxon>Apusozoa</taxon>
        <taxon>Apusomonadida</taxon>
        <taxon>Apusomonadidae</taxon>
        <taxon>Thecamonas</taxon>
    </lineage>
</organism>
<dbReference type="OrthoDB" id="10258130at2759"/>
<evidence type="ECO:0000256" key="2">
    <source>
        <dbReference type="ARBA" id="ARBA00017767"/>
    </source>
</evidence>
<evidence type="ECO:0000313" key="6">
    <source>
        <dbReference type="Proteomes" id="UP000054408"/>
    </source>
</evidence>
<dbReference type="InterPro" id="IPR024654">
    <property type="entry name" value="Calcineurin-like_PHP_lpxH"/>
</dbReference>
<gene>
    <name evidence="5" type="ORF">AMSG_05352</name>
</gene>
<comment type="similarity">
    <text evidence="1">Belongs to the VPS29 family.</text>
</comment>
<feature type="region of interest" description="Disordered" evidence="3">
    <location>
        <begin position="101"/>
        <end position="152"/>
    </location>
</feature>
<dbReference type="RefSeq" id="XP_013757779.1">
    <property type="nucleotide sequence ID" value="XM_013902325.1"/>
</dbReference>